<protein>
    <submittedName>
        <fullName evidence="2">Uncharacterized protein</fullName>
    </submittedName>
</protein>
<proteinExistence type="predicted"/>
<dbReference type="AlphaFoldDB" id="A0A7R8YXN9"/>
<evidence type="ECO:0000256" key="1">
    <source>
        <dbReference type="SAM" id="SignalP"/>
    </source>
</evidence>
<organism evidence="2 3">
    <name type="scientific">Hermetia illucens</name>
    <name type="common">Black soldier fly</name>
    <dbReference type="NCBI Taxonomy" id="343691"/>
    <lineage>
        <taxon>Eukaryota</taxon>
        <taxon>Metazoa</taxon>
        <taxon>Ecdysozoa</taxon>
        <taxon>Arthropoda</taxon>
        <taxon>Hexapoda</taxon>
        <taxon>Insecta</taxon>
        <taxon>Pterygota</taxon>
        <taxon>Neoptera</taxon>
        <taxon>Endopterygota</taxon>
        <taxon>Diptera</taxon>
        <taxon>Brachycera</taxon>
        <taxon>Stratiomyomorpha</taxon>
        <taxon>Stratiomyidae</taxon>
        <taxon>Hermetiinae</taxon>
        <taxon>Hermetia</taxon>
    </lineage>
</organism>
<sequence length="151" mass="16881">MFLLSAITLPHASHAWASVNGHVYKYPTYNLNLSESAHQYPISPLAKDWLSIINVITAFGTWWDSPSLNGIKLHRPSLGNMGRKLSTREEITVPDSWESPADVLVKKQEINSIMRVFACNNITFGAVCPVVHLRSSTAQMHISLPESVLWL</sequence>
<dbReference type="InParanoid" id="A0A7R8YXN9"/>
<feature type="chain" id="PRO_5030588149" evidence="1">
    <location>
        <begin position="18"/>
        <end position="151"/>
    </location>
</feature>
<gene>
    <name evidence="2" type="ORF">HERILL_LOCUS10766</name>
</gene>
<evidence type="ECO:0000313" key="3">
    <source>
        <dbReference type="Proteomes" id="UP000594454"/>
    </source>
</evidence>
<keyword evidence="3" id="KW-1185">Reference proteome</keyword>
<reference evidence="2 3" key="1">
    <citation type="submission" date="2020-11" db="EMBL/GenBank/DDBJ databases">
        <authorList>
            <person name="Wallbank WR R."/>
            <person name="Pardo Diaz C."/>
            <person name="Kozak K."/>
            <person name="Martin S."/>
            <person name="Jiggins C."/>
            <person name="Moest M."/>
            <person name="Warren A I."/>
            <person name="Generalovic N T."/>
            <person name="Byers J.R.P. K."/>
            <person name="Montejo-Kovacevich G."/>
            <person name="Yen C E."/>
        </authorList>
    </citation>
    <scope>NUCLEOTIDE SEQUENCE [LARGE SCALE GENOMIC DNA]</scope>
</reference>
<accession>A0A7R8YXN9</accession>
<dbReference type="EMBL" id="LR899012">
    <property type="protein sequence ID" value="CAD7088112.1"/>
    <property type="molecule type" value="Genomic_DNA"/>
</dbReference>
<evidence type="ECO:0000313" key="2">
    <source>
        <dbReference type="EMBL" id="CAD7088112.1"/>
    </source>
</evidence>
<name>A0A7R8YXN9_HERIL</name>
<feature type="signal peptide" evidence="1">
    <location>
        <begin position="1"/>
        <end position="17"/>
    </location>
</feature>
<keyword evidence="1" id="KW-0732">Signal</keyword>
<dbReference type="Proteomes" id="UP000594454">
    <property type="component" value="Chromosome 4"/>
</dbReference>